<dbReference type="AlphaFoldDB" id="A0A6B3BYR2"/>
<feature type="region of interest" description="Disordered" evidence="1">
    <location>
        <begin position="327"/>
        <end position="546"/>
    </location>
</feature>
<dbReference type="RefSeq" id="WP_164318497.1">
    <property type="nucleotide sequence ID" value="NZ_JAAGLU010000024.1"/>
</dbReference>
<sequence length="770" mass="84854">MTRTQPGRPGDTAAPDDQVHQVVFRWAGNLGHRGAGIAAVAYSCPEPEARALADRLGPVLRVMGGEQRPSLVRHIIPGGRVLLVRRTPGSDAHGRDSTVCHALLGPAKLLVPLYCVSLGAVPWAEQGWADRVTGRIDPMPRERLNALANHMRNRMWENVRLVRRPLLCLVAQFLRTPGARLSALVGELDESLAKAHAQTLEHQPVPPVRELPEPALLVLWGLWWIFGSSLDRGSGSWQFATFDTMDDQAYRVVFVPAWRVSPTEDSRLRRIDLLDPGTDLASKLAATLVDHYLHWPAVKYHRLLDTDPNTTDPELRRFHTRLREVWPTRYEGPGTTDTGSVPVISPPPAPERNQEPAPPQHPYIQDELPAHPPARRTPASDASWSSPAEWRQQLHKEPELPPSPHSRPTAEPATGLRQAGSPTEEGQGSLEATEAQRSGTGTPSSASSPPSPSPDGSTSAAAQGTYTSGQTVEPRQPGQHRRSGRSGQGAHHRYPEPPNTPPQYPPPPNPPPEFSPQADPPTTHHAASPATGAEMGSATTPAMGTITDRLTPNRQRALEEEALPEFFDQPVAGRSAVSKFWVHRGRRARMETSQIRALAEDLIRATNPAERAADLRHKAEERLAQFHHEDLLSLLRQSLPYAAQNIVLEHLPPAVQAEESARDLLTSLLASGFRITTPPGLPDPCLTDLHTQRTARMIRWFFIWLVEPRATKTQSPQLTKYLSSIASSDAPADHQILQELLIDAKEDRIPTLPKETWVAITRALYEKARP</sequence>
<comment type="caution">
    <text evidence="2">The sequence shown here is derived from an EMBL/GenBank/DDBJ whole genome shotgun (WGS) entry which is preliminary data.</text>
</comment>
<feature type="compositionally biased region" description="Polar residues" evidence="1">
    <location>
        <begin position="464"/>
        <end position="473"/>
    </location>
</feature>
<evidence type="ECO:0000256" key="1">
    <source>
        <dbReference type="SAM" id="MobiDB-lite"/>
    </source>
</evidence>
<protein>
    <submittedName>
        <fullName evidence="2">Uncharacterized protein</fullName>
    </submittedName>
</protein>
<feature type="compositionally biased region" description="Pro residues" evidence="1">
    <location>
        <begin position="496"/>
        <end position="514"/>
    </location>
</feature>
<organism evidence="2">
    <name type="scientific">Streptomyces sp. SID12501</name>
    <dbReference type="NCBI Taxonomy" id="2706042"/>
    <lineage>
        <taxon>Bacteria</taxon>
        <taxon>Bacillati</taxon>
        <taxon>Actinomycetota</taxon>
        <taxon>Actinomycetes</taxon>
        <taxon>Kitasatosporales</taxon>
        <taxon>Streptomycetaceae</taxon>
        <taxon>Streptomyces</taxon>
    </lineage>
</organism>
<feature type="compositionally biased region" description="Low complexity" evidence="1">
    <location>
        <begin position="438"/>
        <end position="462"/>
    </location>
</feature>
<feature type="compositionally biased region" description="Pro residues" evidence="1">
    <location>
        <begin position="344"/>
        <end position="361"/>
    </location>
</feature>
<feature type="compositionally biased region" description="Polar residues" evidence="1">
    <location>
        <begin position="537"/>
        <end position="546"/>
    </location>
</feature>
<name>A0A6B3BYR2_9ACTN</name>
<evidence type="ECO:0000313" key="2">
    <source>
        <dbReference type="EMBL" id="NEC89515.1"/>
    </source>
</evidence>
<accession>A0A6B3BYR2</accession>
<reference evidence="2" key="1">
    <citation type="submission" date="2020-01" db="EMBL/GenBank/DDBJ databases">
        <title>Insect and environment-associated Actinomycetes.</title>
        <authorList>
            <person name="Currrie C."/>
            <person name="Chevrette M."/>
            <person name="Carlson C."/>
            <person name="Stubbendieck R."/>
            <person name="Wendt-Pienkowski E."/>
        </authorList>
    </citation>
    <scope>NUCLEOTIDE SEQUENCE</scope>
    <source>
        <strain evidence="2">SID12501</strain>
    </source>
</reference>
<gene>
    <name evidence="2" type="ORF">G3I71_27705</name>
</gene>
<dbReference type="EMBL" id="JAAGLU010000024">
    <property type="protein sequence ID" value="NEC89515.1"/>
    <property type="molecule type" value="Genomic_DNA"/>
</dbReference>
<proteinExistence type="predicted"/>